<gene>
    <name evidence="2" type="ORF">LECACI_7A008356</name>
</gene>
<protein>
    <submittedName>
        <fullName evidence="2">Uncharacterized protein</fullName>
    </submittedName>
</protein>
<comment type="caution">
    <text evidence="2">The sequence shown here is derived from an EMBL/GenBank/DDBJ whole genome shotgun (WGS) entry which is preliminary data.</text>
</comment>
<organism evidence="2 3">
    <name type="scientific">Lecanosticta acicola</name>
    <dbReference type="NCBI Taxonomy" id="111012"/>
    <lineage>
        <taxon>Eukaryota</taxon>
        <taxon>Fungi</taxon>
        <taxon>Dikarya</taxon>
        <taxon>Ascomycota</taxon>
        <taxon>Pezizomycotina</taxon>
        <taxon>Dothideomycetes</taxon>
        <taxon>Dothideomycetidae</taxon>
        <taxon>Mycosphaerellales</taxon>
        <taxon>Mycosphaerellaceae</taxon>
        <taxon>Lecanosticta</taxon>
    </lineage>
</organism>
<dbReference type="AlphaFoldDB" id="A0AAI8Z6A5"/>
<proteinExistence type="predicted"/>
<feature type="compositionally biased region" description="Low complexity" evidence="1">
    <location>
        <begin position="349"/>
        <end position="359"/>
    </location>
</feature>
<evidence type="ECO:0000256" key="1">
    <source>
        <dbReference type="SAM" id="MobiDB-lite"/>
    </source>
</evidence>
<feature type="region of interest" description="Disordered" evidence="1">
    <location>
        <begin position="529"/>
        <end position="558"/>
    </location>
</feature>
<feature type="compositionally biased region" description="Low complexity" evidence="1">
    <location>
        <begin position="284"/>
        <end position="303"/>
    </location>
</feature>
<accession>A0AAI8Z6A5</accession>
<dbReference type="EMBL" id="CAVMBE010000080">
    <property type="protein sequence ID" value="CAK4033197.1"/>
    <property type="molecule type" value="Genomic_DNA"/>
</dbReference>
<dbReference type="Proteomes" id="UP001296104">
    <property type="component" value="Unassembled WGS sequence"/>
</dbReference>
<feature type="region of interest" description="Disordered" evidence="1">
    <location>
        <begin position="230"/>
        <end position="486"/>
    </location>
</feature>
<reference evidence="2" key="1">
    <citation type="submission" date="2023-11" db="EMBL/GenBank/DDBJ databases">
        <authorList>
            <person name="Alioto T."/>
            <person name="Alioto T."/>
            <person name="Gomez Garrido J."/>
        </authorList>
    </citation>
    <scope>NUCLEOTIDE SEQUENCE</scope>
</reference>
<feature type="compositionally biased region" description="Acidic residues" evidence="1">
    <location>
        <begin position="381"/>
        <end position="395"/>
    </location>
</feature>
<feature type="region of interest" description="Disordered" evidence="1">
    <location>
        <begin position="1"/>
        <end position="53"/>
    </location>
</feature>
<evidence type="ECO:0000313" key="2">
    <source>
        <dbReference type="EMBL" id="CAK4033197.1"/>
    </source>
</evidence>
<evidence type="ECO:0000313" key="3">
    <source>
        <dbReference type="Proteomes" id="UP001296104"/>
    </source>
</evidence>
<sequence>MARKNTRLSSANTTPPAPPTPAKTRGVKKHKKPAPPPLLPATDTTTSANADEDEISTSLRALLSPQDPADALESCRALYLRHGRPAIESHALHRDVAQAMEKAFEKIYDAPGITNKDVRSQLNFLRGKKCEWHPALTGVKLYAWFGKDAVESRRFTDALKGLARMRGDAGQMLGLEDALGLLGEVREQRKAGVRGERIAQASEWTASDCFEAGKLATERFGVELVKIETRRQSPKRKKATGQKADDHGQAENEDCTGNGGRSASDGQDGPEMPHKDTNSPGSNGQDSPSLSGDSDGSNSPDQGEPQAPTEHPYEIDAANSRPAGNGCAPAADNQDGSVMHDQRGPIAPEEPQQPQQFEQPGDRGNTAKKTSTRNGRSPAADDQDALSTSDEDDMPIEQGRQGNQMYEGDMPDDDTALFNNDHDDHDGPDFNSPAPPRTHPHGPSRLPLQPYRAQAQRHDSARETQSGSRSRTTASPSPVATPPKLSINIKTITTEFASPTSTTTSFRLDTPKFLSPEPLQLEKAGAQLMARTGTKRRRTPAGTSHLRPRGTGHVSQWKRTRDDLKNDHGLQASIAHDRASARTFLALFAPVQAPLPQHPQGPIVMNAEMDDGSTITTALLAPKPPSADARDGSDDHQPRWLLALLASDSGQDPPTFTITVYSARESPSADLAARVRSMPLAALDQNQANAIANLSDEQIHVHHLPAVHDLRDDDDDDFIKCLATNVLLVSNHESPPASLPDHLFLWAWMGALATTTSDNRSRISEVTAMVELPEVEMAGSTPFPDHQDGSNCVEDLSAAMTSCKADVTALNGQIGMVKKYEVHLRLLRDCIDRAASEGPSSPSSDAASSSELDVHIAALETLQRDLPAQVFVKAGYDATLKGLREQKRVNSSPKDERALKELQTWIYLSMGEADGEVCRGEKVKMEVVKCLEELVGELQSWLKSVTG</sequence>
<keyword evidence="3" id="KW-1185">Reference proteome</keyword>
<name>A0AAI8Z6A5_9PEZI</name>